<comment type="caution">
    <text evidence="3">The sequence shown here is derived from an EMBL/GenBank/DDBJ whole genome shotgun (WGS) entry which is preliminary data.</text>
</comment>
<dbReference type="Proteomes" id="UP000186455">
    <property type="component" value="Unassembled WGS sequence"/>
</dbReference>
<feature type="chain" id="PRO_5012795542" description="Peptidase C39-like domain-containing protein" evidence="2">
    <location>
        <begin position="37"/>
        <end position="252"/>
    </location>
</feature>
<feature type="region of interest" description="Disordered" evidence="1">
    <location>
        <begin position="35"/>
        <end position="91"/>
    </location>
</feature>
<dbReference type="InterPro" id="IPR006311">
    <property type="entry name" value="TAT_signal"/>
</dbReference>
<dbReference type="PROSITE" id="PS51318">
    <property type="entry name" value="TAT"/>
    <property type="match status" value="1"/>
</dbReference>
<name>A0A1Q4V549_9ACTN</name>
<evidence type="ECO:0000256" key="1">
    <source>
        <dbReference type="SAM" id="MobiDB-lite"/>
    </source>
</evidence>
<sequence length="252" mass="27019">MRHRHPRTHRTRRPALLAATAAAAALAALTAPMASAAPVPGPSAVSWQQAGPTAPLGTAGTPMAPSHAQTAPSEVGVPGTRPGPAGPGDVSALATKRLNITMQAQQKTNWCWAAAGNTIAAWYGRSYSQNQFCNAAFGRSQNSTCPNSQATLGDVQTGLRWTGVSPGSYVNGWLRYPALQTEINADRPVETRIQWSAGGGHMHVLYGYDDSGSWVYWGDPWPSSNRYSWASHSWYVNNNTFSWTHSLYRIGA</sequence>
<keyword evidence="2" id="KW-0732">Signal</keyword>
<feature type="compositionally biased region" description="Low complexity" evidence="1">
    <location>
        <begin position="35"/>
        <end position="46"/>
    </location>
</feature>
<evidence type="ECO:0000256" key="2">
    <source>
        <dbReference type="SAM" id="SignalP"/>
    </source>
</evidence>
<dbReference type="Pfam" id="PF12385">
    <property type="entry name" value="Peptidase_C70"/>
    <property type="match status" value="1"/>
</dbReference>
<evidence type="ECO:0008006" key="5">
    <source>
        <dbReference type="Google" id="ProtNLM"/>
    </source>
</evidence>
<dbReference type="Gene3D" id="3.90.70.10">
    <property type="entry name" value="Cysteine proteinases"/>
    <property type="match status" value="1"/>
</dbReference>
<evidence type="ECO:0000313" key="4">
    <source>
        <dbReference type="Proteomes" id="UP000186455"/>
    </source>
</evidence>
<organism evidence="3 4">
    <name type="scientific">Streptomyces uncialis</name>
    <dbReference type="NCBI Taxonomy" id="1048205"/>
    <lineage>
        <taxon>Bacteria</taxon>
        <taxon>Bacillati</taxon>
        <taxon>Actinomycetota</taxon>
        <taxon>Actinomycetes</taxon>
        <taxon>Kitasatosporales</taxon>
        <taxon>Streptomycetaceae</taxon>
        <taxon>Streptomyces</taxon>
    </lineage>
</organism>
<dbReference type="STRING" id="1048205.AB852_20655"/>
<protein>
    <recommendedName>
        <fullName evidence="5">Peptidase C39-like domain-containing protein</fullName>
    </recommendedName>
</protein>
<reference evidence="3 4" key="1">
    <citation type="submission" date="2015-06" db="EMBL/GenBank/DDBJ databases">
        <title>Cloning and characterization of the uncialamcin biosynthetic gene cluster.</title>
        <authorList>
            <person name="Yan X."/>
            <person name="Huang T."/>
            <person name="Ge H."/>
            <person name="Shen B."/>
        </authorList>
    </citation>
    <scope>NUCLEOTIDE SEQUENCE [LARGE SCALE GENOMIC DNA]</scope>
    <source>
        <strain evidence="3 4">DCA2648</strain>
    </source>
</reference>
<feature type="signal peptide" evidence="2">
    <location>
        <begin position="1"/>
        <end position="36"/>
    </location>
</feature>
<keyword evidence="4" id="KW-1185">Reference proteome</keyword>
<dbReference type="EMBL" id="LFBV01000005">
    <property type="protein sequence ID" value="OKH92925.1"/>
    <property type="molecule type" value="Genomic_DNA"/>
</dbReference>
<accession>A0A1Q4V549</accession>
<gene>
    <name evidence="3" type="ORF">AB852_20655</name>
</gene>
<proteinExistence type="predicted"/>
<evidence type="ECO:0000313" key="3">
    <source>
        <dbReference type="EMBL" id="OKH92925.1"/>
    </source>
</evidence>
<dbReference type="InterPro" id="IPR022118">
    <property type="entry name" value="Peptidase_C70_AvrRpt2"/>
</dbReference>
<dbReference type="AlphaFoldDB" id="A0A1Q4V549"/>
<dbReference type="RefSeq" id="WP_073790838.1">
    <property type="nucleotide sequence ID" value="NZ_LFBV01000005.1"/>
</dbReference>